<feature type="region of interest" description="Disordered" evidence="1">
    <location>
        <begin position="245"/>
        <end position="273"/>
    </location>
</feature>
<dbReference type="PANTHER" id="PTHR21354:SF0">
    <property type="entry name" value="ZINC FINGER PROTEIN 511"/>
    <property type="match status" value="1"/>
</dbReference>
<feature type="domain" description="C2H2-type" evidence="2">
    <location>
        <begin position="176"/>
        <end position="197"/>
    </location>
</feature>
<dbReference type="PANTHER" id="PTHR21354">
    <property type="entry name" value="ZINC FINGER PROTEIN 511"/>
    <property type="match status" value="1"/>
</dbReference>
<dbReference type="PROSITE" id="PS00028">
    <property type="entry name" value="ZINC_FINGER_C2H2_1"/>
    <property type="match status" value="3"/>
</dbReference>
<dbReference type="InterPro" id="IPR039258">
    <property type="entry name" value="ZNF511"/>
</dbReference>
<feature type="domain" description="C2H2-type" evidence="2">
    <location>
        <begin position="149"/>
        <end position="172"/>
    </location>
</feature>
<dbReference type="Gene3D" id="3.30.160.60">
    <property type="entry name" value="Classic Zinc Finger"/>
    <property type="match status" value="1"/>
</dbReference>
<evidence type="ECO:0000259" key="2">
    <source>
        <dbReference type="PROSITE" id="PS00028"/>
    </source>
</evidence>
<proteinExistence type="predicted"/>
<feature type="domain" description="C2H2-type" evidence="2">
    <location>
        <begin position="213"/>
        <end position="236"/>
    </location>
</feature>
<evidence type="ECO:0000313" key="4">
    <source>
        <dbReference type="Proteomes" id="UP000694388"/>
    </source>
</evidence>
<dbReference type="GeneTree" id="ENSGT00390000011381"/>
<dbReference type="Proteomes" id="UP000694388">
    <property type="component" value="Unplaced"/>
</dbReference>
<name>A0A8C4NHJ6_EPTBU</name>
<dbReference type="SMART" id="SM00355">
    <property type="entry name" value="ZnF_C2H2"/>
    <property type="match status" value="3"/>
</dbReference>
<dbReference type="Ensembl" id="ENSEBUT00000004771.1">
    <property type="protein sequence ID" value="ENSEBUP00000004339.1"/>
    <property type="gene ID" value="ENSEBUG00000003075.1"/>
</dbReference>
<reference evidence="3" key="2">
    <citation type="submission" date="2025-09" db="UniProtKB">
        <authorList>
            <consortium name="Ensembl"/>
        </authorList>
    </citation>
    <scope>IDENTIFICATION</scope>
</reference>
<accession>A0A8C4NHJ6</accession>
<reference evidence="3" key="1">
    <citation type="submission" date="2025-08" db="UniProtKB">
        <authorList>
            <consortium name="Ensembl"/>
        </authorList>
    </citation>
    <scope>IDENTIFICATION</scope>
</reference>
<dbReference type="InterPro" id="IPR013087">
    <property type="entry name" value="Znf_C2H2_type"/>
</dbReference>
<evidence type="ECO:0000256" key="1">
    <source>
        <dbReference type="SAM" id="MobiDB-lite"/>
    </source>
</evidence>
<protein>
    <recommendedName>
        <fullName evidence="2">C2H2-type domain-containing protein</fullName>
    </recommendedName>
</protein>
<organism evidence="3 4">
    <name type="scientific">Eptatretus burgeri</name>
    <name type="common">Inshore hagfish</name>
    <dbReference type="NCBI Taxonomy" id="7764"/>
    <lineage>
        <taxon>Eukaryota</taxon>
        <taxon>Metazoa</taxon>
        <taxon>Chordata</taxon>
        <taxon>Craniata</taxon>
        <taxon>Vertebrata</taxon>
        <taxon>Cyclostomata</taxon>
        <taxon>Myxini</taxon>
        <taxon>Myxiniformes</taxon>
        <taxon>Myxinidae</taxon>
        <taxon>Eptatretinae</taxon>
        <taxon>Eptatretus</taxon>
    </lineage>
</organism>
<sequence length="327" mass="37359">MLTSRRTSLDHLFLPSGLRSGRNGTAGLACDELLADGTPWHEFESVERRKMNLQRDTQEHGTVAWPVSVMDLLTEEAVQGQAWGRPDVVEPMRYQVQDLADHSQTSSLFLSRDDPFFEDGDVYRHLYIRDSLSGFGDDVEVSSIPEFGCQLPGCQQRFSSLAAFEHHYSIAHRHTCSICRRRFPTTLLLETHLLEWHDPLFQILVTRENMYRCLVECCAEKFSTAKGRKEHLVRHHGFPQDFRFDQPPKPQKGVKQTHKVTSSQQESGADMEVCSTSSVGDESIAMEVCKEEGTNPLRNVHHRRVPPSICFGHGSVRGFHRVRKMKR</sequence>
<dbReference type="AlphaFoldDB" id="A0A8C4NHJ6"/>
<evidence type="ECO:0000313" key="3">
    <source>
        <dbReference type="Ensembl" id="ENSEBUP00000004339.1"/>
    </source>
</evidence>
<keyword evidence="4" id="KW-1185">Reference proteome</keyword>